<sequence length="502" mass="58867">MTIKTWNFNWKRILENKEDFWKISIFVYFLLIPFFVQLFITSFIDDTYITLTYVRNLSEHFEWGMYPGLPSNSASSPLNVILLSLINVLVRDPELSVFIFTVFIHYLFFIVSYQIGKILNLSRLFAFTLSFIFLFNPLIISTMGLESALLILIFFLSILLYLKDSTYWFGLAIGFLYLTRPDAVLLAFPFWLTSKGIKRKLLSPVLALVVVLPWLFFSWQHFGSFFPDTLLIKKIEKTWGGGYGFKNGWLLYFNSYTRESIFSILPLLLFAPAFFFLKKPFNPIHKLGMLVLASGVIHYFAFSTLKVPPYHWYYAPFLICLNSSVTILFFANNLRKKIRIIWIFLMLLLQLIGFAWTGKETGGFSEMPIYTNWSSRNGYKRLAEEIDRKIKTKTYIGLFAEMGTLAYFSKNGIFINEFSDRTEFIKLYRFLEIKNDTVHPIVSLFIRIMFYNIKRIQDEYPIIKKPPYIILANPSETKSLELIGETSSKWAPILKLYIKENH</sequence>
<dbReference type="STRING" id="1049789.LEP1GSC050_1824"/>
<keyword evidence="1" id="KW-0812">Transmembrane</keyword>
<comment type="caution">
    <text evidence="2">The sequence shown here is derived from an EMBL/GenBank/DDBJ whole genome shotgun (WGS) entry which is preliminary data.</text>
</comment>
<feature type="transmembrane region" description="Helical" evidence="1">
    <location>
        <begin position="97"/>
        <end position="115"/>
    </location>
</feature>
<dbReference type="EMBL" id="AHMO02000002">
    <property type="protein sequence ID" value="EQA47331.1"/>
    <property type="molecule type" value="Genomic_DNA"/>
</dbReference>
<dbReference type="OrthoDB" id="141050at2"/>
<gene>
    <name evidence="2" type="ORF">LEP1GSC050_1824</name>
</gene>
<keyword evidence="3" id="KW-1185">Reference proteome</keyword>
<feature type="transmembrane region" description="Helical" evidence="1">
    <location>
        <begin position="260"/>
        <end position="277"/>
    </location>
</feature>
<evidence type="ECO:0000256" key="1">
    <source>
        <dbReference type="SAM" id="Phobius"/>
    </source>
</evidence>
<proteinExistence type="predicted"/>
<feature type="transmembrane region" description="Helical" evidence="1">
    <location>
        <begin position="168"/>
        <end position="192"/>
    </location>
</feature>
<dbReference type="AlphaFoldDB" id="T0FH88"/>
<keyword evidence="1" id="KW-0472">Membrane</keyword>
<name>T0FH88_9LEPT</name>
<evidence type="ECO:0008006" key="4">
    <source>
        <dbReference type="Google" id="ProtNLM"/>
    </source>
</evidence>
<feature type="transmembrane region" description="Helical" evidence="1">
    <location>
        <begin position="20"/>
        <end position="44"/>
    </location>
</feature>
<accession>T0FH88</accession>
<feature type="transmembrane region" description="Helical" evidence="1">
    <location>
        <begin position="338"/>
        <end position="356"/>
    </location>
</feature>
<feature type="transmembrane region" description="Helical" evidence="1">
    <location>
        <begin position="284"/>
        <end position="301"/>
    </location>
</feature>
<organism evidence="2 3">
    <name type="scientific">Leptospira broomii serovar Hurstbridge str. 5399</name>
    <dbReference type="NCBI Taxonomy" id="1049789"/>
    <lineage>
        <taxon>Bacteria</taxon>
        <taxon>Pseudomonadati</taxon>
        <taxon>Spirochaetota</taxon>
        <taxon>Spirochaetia</taxon>
        <taxon>Leptospirales</taxon>
        <taxon>Leptospiraceae</taxon>
        <taxon>Leptospira</taxon>
    </lineage>
</organism>
<feature type="transmembrane region" description="Helical" evidence="1">
    <location>
        <begin position="201"/>
        <end position="219"/>
    </location>
</feature>
<dbReference type="Proteomes" id="UP000015454">
    <property type="component" value="Unassembled WGS sequence"/>
</dbReference>
<protein>
    <recommendedName>
        <fullName evidence="4">Dolichyl-phosphate-mannose-protein mannosyltransferase</fullName>
    </recommendedName>
</protein>
<evidence type="ECO:0000313" key="2">
    <source>
        <dbReference type="EMBL" id="EQA47331.1"/>
    </source>
</evidence>
<dbReference type="RefSeq" id="WP_010570223.1">
    <property type="nucleotide sequence ID" value="NZ_AHMO02000002.1"/>
</dbReference>
<keyword evidence="1" id="KW-1133">Transmembrane helix</keyword>
<evidence type="ECO:0000313" key="3">
    <source>
        <dbReference type="Proteomes" id="UP000015454"/>
    </source>
</evidence>
<feature type="transmembrane region" description="Helical" evidence="1">
    <location>
        <begin position="313"/>
        <end position="331"/>
    </location>
</feature>
<reference evidence="2" key="1">
    <citation type="submission" date="2013-05" db="EMBL/GenBank/DDBJ databases">
        <authorList>
            <person name="Harkins D.M."/>
            <person name="Durkin A.S."/>
            <person name="Brinkac L.M."/>
            <person name="Haft D.H."/>
            <person name="Selengut J.D."/>
            <person name="Sanka R."/>
            <person name="DePew J."/>
            <person name="Purushe J."/>
            <person name="Hartskeerl R.A."/>
            <person name="Ahmed A."/>
            <person name="van der Linden H."/>
            <person name="Goris M.G.A."/>
            <person name="Vinetz J.M."/>
            <person name="Sutton G.G."/>
            <person name="Nierman W.C."/>
            <person name="Fouts D.E."/>
        </authorList>
    </citation>
    <scope>NUCLEOTIDE SEQUENCE [LARGE SCALE GENOMIC DNA]</scope>
    <source>
        <strain evidence="2">5399</strain>
    </source>
</reference>